<dbReference type="EMBL" id="APJW01000001">
    <property type="protein sequence ID" value="EQM62859.1"/>
    <property type="molecule type" value="Genomic_DNA"/>
</dbReference>
<dbReference type="InterPro" id="IPR013785">
    <property type="entry name" value="Aldolase_TIM"/>
</dbReference>
<dbReference type="NCBIfam" id="TIGR00737">
    <property type="entry name" value="nifR3_yhdG"/>
    <property type="match status" value="1"/>
</dbReference>
<feature type="domain" description="DUS-like FMN-binding" evidence="13">
    <location>
        <begin position="18"/>
        <end position="320"/>
    </location>
</feature>
<dbReference type="Gene3D" id="1.10.1200.80">
    <property type="entry name" value="Putative flavin oxidoreducatase, domain 2"/>
    <property type="match status" value="1"/>
</dbReference>
<keyword evidence="9 12" id="KW-0560">Oxidoreductase</keyword>
<evidence type="ECO:0000256" key="4">
    <source>
        <dbReference type="ARBA" id="ARBA00022630"/>
    </source>
</evidence>
<evidence type="ECO:0000256" key="1">
    <source>
        <dbReference type="ARBA" id="ARBA00001917"/>
    </source>
</evidence>
<dbReference type="InterPro" id="IPR035587">
    <property type="entry name" value="DUS-like_FMN-bd"/>
</dbReference>
<sequence length="338" mass="37481">MATPVYIKNILLRSPVVYAPLAGFSDFPYRKMSSLYNPALMFCEMVKVEGLLYSPKRTLKLLDYSEDMRPIGGQLCGSKPEMVGDAAKMLQDLGFDLIDLNCGCPTDRITKDGSGSGMLKTPDLIGKMVEKIVEAVSLPVTVKIRSGWDTNSINVEDTVRIIKNAGASAIFVHGRTRAQGYVGPSNREYIARAKIAAGKDFPIFGNGDIFSPEAAKEMLETTKCDGLLVARGTMGAPWVTKQIEDYLTTGTYENVLFPQRKEAFFQHLQLIQEYYQSEEKFLSETKKLCGHYLISAAKVRSLRSSLAKARSSAEVYKLLEEYQESDVETQNSSALNKC</sequence>
<comment type="catalytic activity">
    <reaction evidence="11">
        <text>a 5,6-dihydrouridine in tRNA + NAD(+) = a uridine in tRNA + NADH + H(+)</text>
        <dbReference type="Rhea" id="RHEA:54452"/>
        <dbReference type="Rhea" id="RHEA-COMP:13339"/>
        <dbReference type="Rhea" id="RHEA-COMP:13887"/>
        <dbReference type="ChEBI" id="CHEBI:15378"/>
        <dbReference type="ChEBI" id="CHEBI:57540"/>
        <dbReference type="ChEBI" id="CHEBI:57945"/>
        <dbReference type="ChEBI" id="CHEBI:65315"/>
        <dbReference type="ChEBI" id="CHEBI:74443"/>
    </reaction>
</comment>
<evidence type="ECO:0000256" key="6">
    <source>
        <dbReference type="ARBA" id="ARBA00022694"/>
    </source>
</evidence>
<dbReference type="Proteomes" id="UP000016064">
    <property type="component" value="Unassembled WGS sequence"/>
</dbReference>
<protein>
    <recommendedName>
        <fullName evidence="12">tRNA-dihydrouridine synthase</fullName>
        <ecNumber evidence="12">1.3.1.-</ecNumber>
    </recommendedName>
</protein>
<dbReference type="PANTHER" id="PTHR45846:SF1">
    <property type="entry name" value="TRNA-DIHYDROURIDINE(47) SYNTHASE [NAD(P)(+)]-LIKE"/>
    <property type="match status" value="1"/>
</dbReference>
<keyword evidence="4 12" id="KW-0285">Flavoprotein</keyword>
<keyword evidence="15" id="KW-1185">Reference proteome</keyword>
<evidence type="ECO:0000256" key="3">
    <source>
        <dbReference type="ARBA" id="ARBA00022555"/>
    </source>
</evidence>
<dbReference type="RefSeq" id="WP_020370684.1">
    <property type="nucleotide sequence ID" value="NZ_APJW01000001.1"/>
</dbReference>
<evidence type="ECO:0000256" key="9">
    <source>
        <dbReference type="ARBA" id="ARBA00023002"/>
    </source>
</evidence>
<evidence type="ECO:0000256" key="11">
    <source>
        <dbReference type="ARBA" id="ARBA00048802"/>
    </source>
</evidence>
<dbReference type="Pfam" id="PF01207">
    <property type="entry name" value="Dus"/>
    <property type="match status" value="1"/>
</dbReference>
<evidence type="ECO:0000256" key="2">
    <source>
        <dbReference type="ARBA" id="ARBA00002790"/>
    </source>
</evidence>
<gene>
    <name evidence="14" type="ORF">H359_0028</name>
</gene>
<dbReference type="CDD" id="cd02801">
    <property type="entry name" value="DUS_like_FMN"/>
    <property type="match status" value="1"/>
</dbReference>
<evidence type="ECO:0000313" key="14">
    <source>
        <dbReference type="EMBL" id="EQM62859.1"/>
    </source>
</evidence>
<dbReference type="SUPFAM" id="SSF51395">
    <property type="entry name" value="FMN-linked oxidoreductases"/>
    <property type="match status" value="1"/>
</dbReference>
<dbReference type="PROSITE" id="PS01136">
    <property type="entry name" value="UPF0034"/>
    <property type="match status" value="1"/>
</dbReference>
<comment type="function">
    <text evidence="2 12">Catalyzes the synthesis of 5,6-dihydrouridine (D), a modified base found in the D-loop of most tRNAs, via the reduction of the C5-C6 double bond in target uridines.</text>
</comment>
<keyword evidence="3" id="KW-0820">tRNA-binding</keyword>
<evidence type="ECO:0000259" key="13">
    <source>
        <dbReference type="Pfam" id="PF01207"/>
    </source>
</evidence>
<organism evidence="14 15">
    <name type="scientific">Chlamydia ibidis 10-1398/6</name>
    <dbReference type="NCBI Taxonomy" id="1046581"/>
    <lineage>
        <taxon>Bacteria</taxon>
        <taxon>Pseudomonadati</taxon>
        <taxon>Chlamydiota</taxon>
        <taxon>Chlamydiia</taxon>
        <taxon>Chlamydiales</taxon>
        <taxon>Chlamydiaceae</taxon>
        <taxon>Chlamydia/Chlamydophila group</taxon>
        <taxon>Chlamydia</taxon>
    </lineage>
</organism>
<comment type="catalytic activity">
    <reaction evidence="10">
        <text>a 5,6-dihydrouridine in tRNA + NADP(+) = a uridine in tRNA + NADPH + H(+)</text>
        <dbReference type="Rhea" id="RHEA:23624"/>
        <dbReference type="Rhea" id="RHEA-COMP:13339"/>
        <dbReference type="Rhea" id="RHEA-COMP:13887"/>
        <dbReference type="ChEBI" id="CHEBI:15378"/>
        <dbReference type="ChEBI" id="CHEBI:57783"/>
        <dbReference type="ChEBI" id="CHEBI:58349"/>
        <dbReference type="ChEBI" id="CHEBI:65315"/>
        <dbReference type="ChEBI" id="CHEBI:74443"/>
    </reaction>
</comment>
<name>A0ABN0MZV6_9CHLA</name>
<keyword evidence="8" id="KW-0694">RNA-binding</keyword>
<keyword evidence="6 12" id="KW-0819">tRNA processing</keyword>
<reference evidence="14 15" key="1">
    <citation type="submission" date="2013-07" db="EMBL/GenBank/DDBJ databases">
        <title>Isolation of a new Chlamydia species from the feral Sacred Ibis (Threskiornis aethiopicus): Chlamydia ibidis.</title>
        <authorList>
            <person name="Vorimore F."/>
            <person name="Hsia R.-C."/>
            <person name="Huot-Creasy H."/>
            <person name="Bastian S."/>
            <person name="Deruyter L."/>
            <person name="Passet A."/>
            <person name="Sachse K."/>
            <person name="Bavoil P."/>
            <person name="Myers G."/>
            <person name="Laroucau K."/>
        </authorList>
    </citation>
    <scope>NUCLEOTIDE SEQUENCE [LARGE SCALE GENOMIC DNA]</scope>
    <source>
        <strain evidence="14 15">10-1398/6</strain>
    </source>
</reference>
<evidence type="ECO:0000256" key="8">
    <source>
        <dbReference type="ARBA" id="ARBA00022884"/>
    </source>
</evidence>
<dbReference type="InterPro" id="IPR004652">
    <property type="entry name" value="DusB-like"/>
</dbReference>
<comment type="cofactor">
    <cofactor evidence="1 12">
        <name>FMN</name>
        <dbReference type="ChEBI" id="CHEBI:58210"/>
    </cofactor>
</comment>
<evidence type="ECO:0000256" key="7">
    <source>
        <dbReference type="ARBA" id="ARBA00022857"/>
    </source>
</evidence>
<dbReference type="PANTHER" id="PTHR45846">
    <property type="entry name" value="TRNA-DIHYDROURIDINE(47) SYNTHASE [NAD(P)(+)]-LIKE"/>
    <property type="match status" value="1"/>
</dbReference>
<comment type="similarity">
    <text evidence="12">Belongs to the dus family.</text>
</comment>
<dbReference type="PIRSF" id="PIRSF006621">
    <property type="entry name" value="Dus"/>
    <property type="match status" value="1"/>
</dbReference>
<dbReference type="InterPro" id="IPR018517">
    <property type="entry name" value="tRNA_hU_synthase_CS"/>
</dbReference>
<dbReference type="Gene3D" id="3.20.20.70">
    <property type="entry name" value="Aldolase class I"/>
    <property type="match status" value="1"/>
</dbReference>
<accession>A0ABN0MZV6</accession>
<evidence type="ECO:0000256" key="5">
    <source>
        <dbReference type="ARBA" id="ARBA00022643"/>
    </source>
</evidence>
<dbReference type="InterPro" id="IPR024036">
    <property type="entry name" value="tRNA-dHydroUridine_Synthase_C"/>
</dbReference>
<dbReference type="InterPro" id="IPR001269">
    <property type="entry name" value="DUS_fam"/>
</dbReference>
<evidence type="ECO:0000256" key="12">
    <source>
        <dbReference type="PIRNR" id="PIRNR006621"/>
    </source>
</evidence>
<keyword evidence="7" id="KW-0521">NADP</keyword>
<keyword evidence="5 12" id="KW-0288">FMN</keyword>
<evidence type="ECO:0000256" key="10">
    <source>
        <dbReference type="ARBA" id="ARBA00048205"/>
    </source>
</evidence>
<dbReference type="EC" id="1.3.1.-" evidence="12"/>
<comment type="caution">
    <text evidence="14">The sequence shown here is derived from an EMBL/GenBank/DDBJ whole genome shotgun (WGS) entry which is preliminary data.</text>
</comment>
<evidence type="ECO:0000313" key="15">
    <source>
        <dbReference type="Proteomes" id="UP000016064"/>
    </source>
</evidence>
<proteinExistence type="inferred from homology"/>